<sequence length="178" mass="19761">MFDPTIFDNLKVVLEGCLYDQDADGEAAVTRREDLLDLAGMGRTFRMEMRLPDSPVSAVIQLSAALPDFAAELRGIRLAGMKPGAALEIAYRMPESPADARTDAASELLAKLWGDEDAELLQERTQRSSGGSETSRTFRFIVRFRQKMDESHLEELGPLAEHLIASLKAVEEVWHSPK</sequence>
<protein>
    <submittedName>
        <fullName evidence="1">Uncharacterized protein</fullName>
    </submittedName>
</protein>
<dbReference type="RefSeq" id="WP_218092135.1">
    <property type="nucleotide sequence ID" value="NZ_CAJVAS010000008.1"/>
</dbReference>
<reference evidence="1" key="1">
    <citation type="submission" date="2021-06" db="EMBL/GenBank/DDBJ databases">
        <authorList>
            <person name="Criscuolo A."/>
        </authorList>
    </citation>
    <scope>NUCLEOTIDE SEQUENCE</scope>
    <source>
        <strain evidence="1">CIP111600</strain>
    </source>
</reference>
<evidence type="ECO:0000313" key="2">
    <source>
        <dbReference type="Proteomes" id="UP000693672"/>
    </source>
</evidence>
<dbReference type="EMBL" id="CAJVAS010000008">
    <property type="protein sequence ID" value="CAG7621603.1"/>
    <property type="molecule type" value="Genomic_DNA"/>
</dbReference>
<evidence type="ECO:0000313" key="1">
    <source>
        <dbReference type="EMBL" id="CAG7621603.1"/>
    </source>
</evidence>
<gene>
    <name evidence="1" type="ORF">PAESOLCIP111_02352</name>
</gene>
<name>A0A916K2U1_9BACL</name>
<dbReference type="Proteomes" id="UP000693672">
    <property type="component" value="Unassembled WGS sequence"/>
</dbReference>
<proteinExistence type="predicted"/>
<comment type="caution">
    <text evidence="1">The sequence shown here is derived from an EMBL/GenBank/DDBJ whole genome shotgun (WGS) entry which is preliminary data.</text>
</comment>
<organism evidence="1 2">
    <name type="scientific">Paenibacillus solanacearum</name>
    <dbReference type="NCBI Taxonomy" id="2048548"/>
    <lineage>
        <taxon>Bacteria</taxon>
        <taxon>Bacillati</taxon>
        <taxon>Bacillota</taxon>
        <taxon>Bacilli</taxon>
        <taxon>Bacillales</taxon>
        <taxon>Paenibacillaceae</taxon>
        <taxon>Paenibacillus</taxon>
    </lineage>
</organism>
<keyword evidence="2" id="KW-1185">Reference proteome</keyword>
<dbReference type="AlphaFoldDB" id="A0A916K2U1"/>
<accession>A0A916K2U1</accession>